<gene>
    <name evidence="1" type="ORF">DXZ20_15835</name>
</gene>
<reference evidence="1 2" key="1">
    <citation type="journal article" date="2020" name="Microb. Ecol.">
        <title>Ecogenomics of the Marine Benthic Filamentous Cyanobacterium Adonisia.</title>
        <authorList>
            <person name="Walter J.M."/>
            <person name="Coutinho F.H."/>
            <person name="Leomil L."/>
            <person name="Hargreaves P.I."/>
            <person name="Campeao M.E."/>
            <person name="Vieira V.V."/>
            <person name="Silva B.S."/>
            <person name="Fistarol G.O."/>
            <person name="Salomon P.S."/>
            <person name="Sawabe T."/>
            <person name="Mino S."/>
            <person name="Hosokawa M."/>
            <person name="Miyashita H."/>
            <person name="Maruyama F."/>
            <person name="van Verk M.C."/>
            <person name="Dutilh B.E."/>
            <person name="Thompson C.C."/>
            <person name="Thompson F.L."/>
        </authorList>
    </citation>
    <scope>NUCLEOTIDE SEQUENCE [LARGE SCALE GENOMIC DNA]</scope>
    <source>
        <strain evidence="1 2">CCMR0081</strain>
    </source>
</reference>
<evidence type="ECO:0000313" key="2">
    <source>
        <dbReference type="Proteomes" id="UP000481033"/>
    </source>
</evidence>
<keyword evidence="2" id="KW-1185">Reference proteome</keyword>
<accession>A0A6M0RMQ3</accession>
<organism evidence="1 2">
    <name type="scientific">Adonisia turfae CCMR0081</name>
    <dbReference type="NCBI Taxonomy" id="2292702"/>
    <lineage>
        <taxon>Bacteria</taxon>
        <taxon>Bacillati</taxon>
        <taxon>Cyanobacteriota</taxon>
        <taxon>Adonisia</taxon>
        <taxon>Adonisia turfae</taxon>
    </lineage>
</organism>
<protein>
    <submittedName>
        <fullName evidence="1">Uncharacterized protein</fullName>
    </submittedName>
</protein>
<evidence type="ECO:0000313" key="1">
    <source>
        <dbReference type="EMBL" id="NEZ57120.1"/>
    </source>
</evidence>
<dbReference type="AlphaFoldDB" id="A0A6M0RMQ3"/>
<dbReference type="Proteomes" id="UP000481033">
    <property type="component" value="Unassembled WGS sequence"/>
</dbReference>
<comment type="caution">
    <text evidence="1">The sequence shown here is derived from an EMBL/GenBank/DDBJ whole genome shotgun (WGS) entry which is preliminary data.</text>
</comment>
<sequence>MSLKSEWQASALPSYKFSSFTVGVDLSPFLDWWIQNRENLKTESEPTPDLGCNWYYSEPDINNLVRVQVRNEFFYAPQQVAEQHQAAVAQGGTQWQEVLQRYSNVIRSLN</sequence>
<dbReference type="RefSeq" id="WP_163668610.1">
    <property type="nucleotide sequence ID" value="NZ_QXHD01000004.1"/>
</dbReference>
<name>A0A6M0RMQ3_9CYAN</name>
<dbReference type="EMBL" id="QXHD01000004">
    <property type="protein sequence ID" value="NEZ57120.1"/>
    <property type="molecule type" value="Genomic_DNA"/>
</dbReference>
<proteinExistence type="predicted"/>